<keyword evidence="4" id="KW-1185">Reference proteome</keyword>
<accession>A0A8C9CXG2</accession>
<feature type="compositionally biased region" description="Basic and acidic residues" evidence="2">
    <location>
        <begin position="72"/>
        <end position="82"/>
    </location>
</feature>
<organism evidence="3 4">
    <name type="scientific">Phocoena sinus</name>
    <name type="common">Vaquita</name>
    <dbReference type="NCBI Taxonomy" id="42100"/>
    <lineage>
        <taxon>Eukaryota</taxon>
        <taxon>Metazoa</taxon>
        <taxon>Chordata</taxon>
        <taxon>Craniata</taxon>
        <taxon>Vertebrata</taxon>
        <taxon>Euteleostomi</taxon>
        <taxon>Mammalia</taxon>
        <taxon>Eutheria</taxon>
        <taxon>Laurasiatheria</taxon>
        <taxon>Artiodactyla</taxon>
        <taxon>Whippomorpha</taxon>
        <taxon>Cetacea</taxon>
        <taxon>Odontoceti</taxon>
        <taxon>Phocoenidae</taxon>
        <taxon>Phocoena</taxon>
    </lineage>
</organism>
<dbReference type="Proteomes" id="UP000694554">
    <property type="component" value="Chromosome X"/>
</dbReference>
<evidence type="ECO:0000313" key="3">
    <source>
        <dbReference type="Ensembl" id="ENSPSNP00000028233.1"/>
    </source>
</evidence>
<name>A0A8C9CXG2_PHOSS</name>
<dbReference type="AlphaFoldDB" id="A0A8C9CXG2"/>
<keyword evidence="1" id="KW-0175">Coiled coil</keyword>
<feature type="coiled-coil region" evidence="1">
    <location>
        <begin position="3"/>
        <end position="30"/>
    </location>
</feature>
<dbReference type="GeneTree" id="ENSGT00940000165796"/>
<evidence type="ECO:0000256" key="1">
    <source>
        <dbReference type="SAM" id="Coils"/>
    </source>
</evidence>
<dbReference type="PANTHER" id="PTHR28671">
    <property type="entry name" value="COILED-COIL DOMAIN-CONTAINING PROTEIN 169"/>
    <property type="match status" value="1"/>
</dbReference>
<dbReference type="InterPro" id="IPR028022">
    <property type="entry name" value="DUF4600"/>
</dbReference>
<protein>
    <submittedName>
        <fullName evidence="3">Uncharacterized protein</fullName>
    </submittedName>
</protein>
<reference evidence="3" key="1">
    <citation type="submission" date="2019-08" db="EMBL/GenBank/DDBJ databases">
        <title>Phocoena sinus (Vaquita) genome, mPhoSin1, primary haplotype.</title>
        <authorList>
            <person name="Morin P."/>
            <person name="Mountcastle J."/>
            <person name="Fungtammasan C."/>
            <person name="Rhie A."/>
            <person name="Rojas-Bracho L."/>
            <person name="Smith C.R."/>
            <person name="Taylor B.L."/>
            <person name="Gulland F.M.D."/>
            <person name="Musser W."/>
            <person name="Houck M."/>
            <person name="Haase B."/>
            <person name="Paez S."/>
            <person name="Howe K."/>
            <person name="Torrance J."/>
            <person name="Formenti G."/>
            <person name="Phillippy A."/>
            <person name="Ryder O."/>
            <person name="Jarvis E.D."/>
            <person name="Fedrigo O."/>
        </authorList>
    </citation>
    <scope>NUCLEOTIDE SEQUENCE [LARGE SCALE GENOMIC DNA]</scope>
</reference>
<sequence length="112" mass="13075">MPVESLSTLLKQLAKENRSLENQVKDYVLRPERESKAYHKINDERRIYLAKMSQVSGSHQVSKRQPMNQLHRMKENPVKTERYNPANQKMVNAKREPAKKITGSNHLPKLNP</sequence>
<evidence type="ECO:0000256" key="2">
    <source>
        <dbReference type="SAM" id="MobiDB-lite"/>
    </source>
</evidence>
<evidence type="ECO:0000313" key="4">
    <source>
        <dbReference type="Proteomes" id="UP000694554"/>
    </source>
</evidence>
<feature type="region of interest" description="Disordered" evidence="2">
    <location>
        <begin position="53"/>
        <end position="112"/>
    </location>
</feature>
<proteinExistence type="predicted"/>
<reference evidence="3" key="3">
    <citation type="submission" date="2025-09" db="UniProtKB">
        <authorList>
            <consortium name="Ensembl"/>
        </authorList>
    </citation>
    <scope>IDENTIFICATION</scope>
</reference>
<dbReference type="Pfam" id="PF15372">
    <property type="entry name" value="DUF4600"/>
    <property type="match status" value="1"/>
</dbReference>
<feature type="compositionally biased region" description="Polar residues" evidence="2">
    <location>
        <begin position="53"/>
        <end position="68"/>
    </location>
</feature>
<reference evidence="3" key="2">
    <citation type="submission" date="2025-08" db="UniProtKB">
        <authorList>
            <consortium name="Ensembl"/>
        </authorList>
    </citation>
    <scope>IDENTIFICATION</scope>
</reference>
<dbReference type="Ensembl" id="ENSPSNT00000031700.1">
    <property type="protein sequence ID" value="ENSPSNP00000028233.1"/>
    <property type="gene ID" value="ENSPSNG00000020494.1"/>
</dbReference>
<dbReference type="PANTHER" id="PTHR28671:SF3">
    <property type="entry name" value="COILED-COIL DOMAIN-CONTAINING PROTEIN 169"/>
    <property type="match status" value="1"/>
</dbReference>